<dbReference type="OrthoDB" id="514777at2759"/>
<evidence type="ECO:0000256" key="1">
    <source>
        <dbReference type="ARBA" id="ARBA00022845"/>
    </source>
</evidence>
<evidence type="ECO:0000313" key="5">
    <source>
        <dbReference type="Proteomes" id="UP000215902"/>
    </source>
</evidence>
<accession>A0A267GDG1</accession>
<dbReference type="SMART" id="SM00515">
    <property type="entry name" value="eIF5C"/>
    <property type="match status" value="1"/>
</dbReference>
<feature type="compositionally biased region" description="Gly residues" evidence="2">
    <location>
        <begin position="142"/>
        <end position="156"/>
    </location>
</feature>
<dbReference type="STRING" id="282301.A0A267GDG1"/>
<keyword evidence="1" id="KW-0810">Translation regulation</keyword>
<feature type="compositionally biased region" description="Low complexity" evidence="2">
    <location>
        <begin position="357"/>
        <end position="369"/>
    </location>
</feature>
<gene>
    <name evidence="4" type="ORF">BOX15_Mlig013275g1</name>
</gene>
<dbReference type="Proteomes" id="UP000215902">
    <property type="component" value="Unassembled WGS sequence"/>
</dbReference>
<keyword evidence="5" id="KW-1185">Reference proteome</keyword>
<dbReference type="InterPro" id="IPR003890">
    <property type="entry name" value="MIF4G-like_typ-3"/>
</dbReference>
<dbReference type="PROSITE" id="PS51363">
    <property type="entry name" value="W2"/>
    <property type="match status" value="1"/>
</dbReference>
<dbReference type="SUPFAM" id="SSF48371">
    <property type="entry name" value="ARM repeat"/>
    <property type="match status" value="2"/>
</dbReference>
<feature type="region of interest" description="Disordered" evidence="2">
    <location>
        <begin position="354"/>
        <end position="378"/>
    </location>
</feature>
<dbReference type="InterPro" id="IPR003307">
    <property type="entry name" value="W2_domain"/>
</dbReference>
<comment type="caution">
    <text evidence="4">The sequence shown here is derived from an EMBL/GenBank/DDBJ whole genome shotgun (WGS) entry which is preliminary data.</text>
</comment>
<name>A0A267GDG1_9PLAT</name>
<feature type="compositionally biased region" description="Low complexity" evidence="2">
    <location>
        <begin position="307"/>
        <end position="324"/>
    </location>
</feature>
<reference evidence="4 5" key="1">
    <citation type="submission" date="2017-06" db="EMBL/GenBank/DDBJ databases">
        <title>A platform for efficient transgenesis in Macrostomum lignano, a flatworm model organism for stem cell research.</title>
        <authorList>
            <person name="Berezikov E."/>
        </authorList>
    </citation>
    <scope>NUCLEOTIDE SEQUENCE [LARGE SCALE GENOMIC DNA]</scope>
    <source>
        <strain evidence="4">DV1</strain>
        <tissue evidence="4">Whole organism</tissue>
    </source>
</reference>
<feature type="compositionally biased region" description="Low complexity" evidence="2">
    <location>
        <begin position="265"/>
        <end position="290"/>
    </location>
</feature>
<feature type="region of interest" description="Disordered" evidence="2">
    <location>
        <begin position="264"/>
        <end position="337"/>
    </location>
</feature>
<proteinExistence type="predicted"/>
<evidence type="ECO:0000259" key="3">
    <source>
        <dbReference type="PROSITE" id="PS51363"/>
    </source>
</evidence>
<dbReference type="AlphaFoldDB" id="A0A267GDG1"/>
<dbReference type="EMBL" id="NIVC01000416">
    <property type="protein sequence ID" value="PAA83487.1"/>
    <property type="molecule type" value="Genomic_DNA"/>
</dbReference>
<dbReference type="Pfam" id="PF02020">
    <property type="entry name" value="W2"/>
    <property type="match status" value="1"/>
</dbReference>
<feature type="region of interest" description="Disordered" evidence="2">
    <location>
        <begin position="135"/>
        <end position="189"/>
    </location>
</feature>
<evidence type="ECO:0000256" key="2">
    <source>
        <dbReference type="SAM" id="MobiDB-lite"/>
    </source>
</evidence>
<protein>
    <recommendedName>
        <fullName evidence="3">W2 domain-containing protein</fullName>
    </recommendedName>
</protein>
<dbReference type="GO" id="GO:0006417">
    <property type="term" value="P:regulation of translation"/>
    <property type="evidence" value="ECO:0007669"/>
    <property type="project" value="UniProtKB-KW"/>
</dbReference>
<dbReference type="Pfam" id="PF02854">
    <property type="entry name" value="MIF4G"/>
    <property type="match status" value="1"/>
</dbReference>
<sequence>MASRRLSALVGLFRFIGELSLRGLVPEPVLHRCIKKLLASKSGPNLPMDMECLCTLLLITGRRFDTGPAVNLFDQYFVRVAKIMSATSASGGLPLRVRFMLDDLLELRRNAWVPRRLGQQVDADRPRMMEEWRDGPTAAAANGGGRNGSSANGGGAPLLLTASSASKERQSMQQQQPPPPLMKDEPGAWRRPHQPALIAAAAAAASSAASNATYSSSVSANKNGNGSTPAAATTTATTIVRGSNPSSAATASTFAPKLQALGRLQQVSSRPQQQQQQQQQSGTAVASASQSHHRWQQPVGPPPPPLAVQMQLQQKQQQQQFHKQQQQRRGDMPLLSKPKQTTFTFEPAYFRQMAARGQQQQQGKGQQPGSVKKEPESPLVTAARDIESLGGRLWSGDHAWVREQLVKLAWPFDRPELLVHRLLVSGIEAEPVGVVRLLESLGSSSSSSTEKQQTKPICPPGAVLGGLRQYCDQSMASLESTGVPLVRSRSAKLVAQLVLLDQVSLSDCFAVLRGGRHHPLGLLLLQQLVANRSPDWTRARLSESGLQLSDLLPEGADLLAAVEERGLTSLVPKLKLLEDLRRGRVGTSPDAVAAFVAEADSELLRKPEFVHALVHHVYVAVETDPSSAEHTDKEKLQLEKARLGPYAQLLAELDGLELLNGLLVHWSRAGNPPNALLRAFMAVYDLDICDEETIVRWKEEVNHAYPDKGKALFQLNKFLNWLDQAEEESDEEAGVRK</sequence>
<organism evidence="4 5">
    <name type="scientific">Macrostomum lignano</name>
    <dbReference type="NCBI Taxonomy" id="282301"/>
    <lineage>
        <taxon>Eukaryota</taxon>
        <taxon>Metazoa</taxon>
        <taxon>Spiralia</taxon>
        <taxon>Lophotrochozoa</taxon>
        <taxon>Platyhelminthes</taxon>
        <taxon>Rhabditophora</taxon>
        <taxon>Macrostomorpha</taxon>
        <taxon>Macrostomida</taxon>
        <taxon>Macrostomidae</taxon>
        <taxon>Macrostomum</taxon>
    </lineage>
</organism>
<feature type="domain" description="W2" evidence="3">
    <location>
        <begin position="555"/>
        <end position="732"/>
    </location>
</feature>
<evidence type="ECO:0000313" key="4">
    <source>
        <dbReference type="EMBL" id="PAA83487.1"/>
    </source>
</evidence>
<dbReference type="InterPro" id="IPR016024">
    <property type="entry name" value="ARM-type_fold"/>
</dbReference>
<dbReference type="Gene3D" id="1.25.40.180">
    <property type="match status" value="3"/>
</dbReference>
<dbReference type="GO" id="GO:0003723">
    <property type="term" value="F:RNA binding"/>
    <property type="evidence" value="ECO:0007669"/>
    <property type="project" value="InterPro"/>
</dbReference>
<dbReference type="PANTHER" id="PTHR23253">
    <property type="entry name" value="EUKARYOTIC TRANSLATION INITIATION FACTOR 4 GAMMA"/>
    <property type="match status" value="1"/>
</dbReference>